<protein>
    <submittedName>
        <fullName evidence="2">Uncharacterized protein</fullName>
    </submittedName>
</protein>
<name>A0A8S5P6R8_9CAUD</name>
<sequence length="72" mass="8279">MSVGVVYLPTDDFNSPEIVFFRILDIGLAGSMPYLYLYNVYLRILPTDLSILSSDRNKIKIFASIIWILEFS</sequence>
<evidence type="ECO:0000313" key="2">
    <source>
        <dbReference type="EMBL" id="DAE02352.1"/>
    </source>
</evidence>
<evidence type="ECO:0000256" key="1">
    <source>
        <dbReference type="SAM" id="Phobius"/>
    </source>
</evidence>
<feature type="transmembrane region" description="Helical" evidence="1">
    <location>
        <begin position="20"/>
        <end position="41"/>
    </location>
</feature>
<organism evidence="2">
    <name type="scientific">Herelleviridae sp. cttEB8</name>
    <dbReference type="NCBI Taxonomy" id="2825832"/>
    <lineage>
        <taxon>Viruses</taxon>
        <taxon>Duplodnaviria</taxon>
        <taxon>Heunggongvirae</taxon>
        <taxon>Uroviricota</taxon>
        <taxon>Caudoviricetes</taxon>
        <taxon>Herelleviridae</taxon>
    </lineage>
</organism>
<reference evidence="2" key="1">
    <citation type="journal article" date="2021" name="Proc. Natl. Acad. Sci. U.S.A.">
        <title>A Catalog of Tens of Thousands of Viruses from Human Metagenomes Reveals Hidden Associations with Chronic Diseases.</title>
        <authorList>
            <person name="Tisza M.J."/>
            <person name="Buck C.B."/>
        </authorList>
    </citation>
    <scope>NUCLEOTIDE SEQUENCE</scope>
    <source>
        <strain evidence="2">CttEB8</strain>
    </source>
</reference>
<proteinExistence type="predicted"/>
<keyword evidence="1" id="KW-0472">Membrane</keyword>
<accession>A0A8S5P6R8</accession>
<dbReference type="EMBL" id="BK015344">
    <property type="protein sequence ID" value="DAE02352.1"/>
    <property type="molecule type" value="Genomic_DNA"/>
</dbReference>
<keyword evidence="1" id="KW-1133">Transmembrane helix</keyword>
<keyword evidence="1" id="KW-0812">Transmembrane</keyword>